<dbReference type="EMBL" id="CP119901">
    <property type="protein sequence ID" value="WFD22647.1"/>
    <property type="molecule type" value="Genomic_DNA"/>
</dbReference>
<dbReference type="InterPro" id="IPR023214">
    <property type="entry name" value="HAD_sf"/>
</dbReference>
<sequence>MRSLVDKFSDKPILMIGGPETPVGYSRQVLEGYGFRQVYTVHDLQAYAPPSFPYGSLPSEQKEGVKGAFRIALEAVYKELTGAPGLHAFTFGKPELSTYEYANGLLQDMLQSSATEGPQHVAPEDVWMIGDNPFSDIAGASASLITGANNFGWSSALVRTGVYRDIEGPPAHKPTLVMENVETAIRTIMEKSWS</sequence>
<name>A0AAF0EA93_9BASI</name>
<accession>A0AAF0EA93</accession>
<dbReference type="Pfam" id="PF13242">
    <property type="entry name" value="Hydrolase_like"/>
    <property type="match status" value="2"/>
</dbReference>
<evidence type="ECO:0000313" key="1">
    <source>
        <dbReference type="EMBL" id="WFD22647.1"/>
    </source>
</evidence>
<evidence type="ECO:0000313" key="2">
    <source>
        <dbReference type="Proteomes" id="UP001214415"/>
    </source>
</evidence>
<protein>
    <submittedName>
        <fullName evidence="1">Uncharacterized protein</fullName>
    </submittedName>
</protein>
<dbReference type="SUPFAM" id="SSF56784">
    <property type="entry name" value="HAD-like"/>
    <property type="match status" value="1"/>
</dbReference>
<dbReference type="InterPro" id="IPR036412">
    <property type="entry name" value="HAD-like_sf"/>
</dbReference>
<proteinExistence type="predicted"/>
<gene>
    <name evidence="1" type="ORF">MEQU1_001321</name>
</gene>
<reference evidence="1" key="1">
    <citation type="submission" date="2023-03" db="EMBL/GenBank/DDBJ databases">
        <title>Mating type loci evolution in Malassezia.</title>
        <authorList>
            <person name="Coelho M.A."/>
        </authorList>
    </citation>
    <scope>NUCLEOTIDE SEQUENCE</scope>
    <source>
        <strain evidence="1">CBS 12830</strain>
    </source>
</reference>
<dbReference type="Proteomes" id="UP001214415">
    <property type="component" value="Chromosome 2"/>
</dbReference>
<organism evidence="1 2">
    <name type="scientific">Malassezia equina</name>
    <dbReference type="NCBI Taxonomy" id="1381935"/>
    <lineage>
        <taxon>Eukaryota</taxon>
        <taxon>Fungi</taxon>
        <taxon>Dikarya</taxon>
        <taxon>Basidiomycota</taxon>
        <taxon>Ustilaginomycotina</taxon>
        <taxon>Malasseziomycetes</taxon>
        <taxon>Malasseziales</taxon>
        <taxon>Malasseziaceae</taxon>
        <taxon>Malassezia</taxon>
    </lineage>
</organism>
<dbReference type="Gene3D" id="3.40.50.1000">
    <property type="entry name" value="HAD superfamily/HAD-like"/>
    <property type="match status" value="2"/>
</dbReference>
<dbReference type="AlphaFoldDB" id="A0AAF0EA93"/>
<keyword evidence="2" id="KW-1185">Reference proteome</keyword>